<dbReference type="Proteomes" id="UP000447833">
    <property type="component" value="Unassembled WGS sequence"/>
</dbReference>
<evidence type="ECO:0000256" key="4">
    <source>
        <dbReference type="PIRSR" id="PIRSR606225-1"/>
    </source>
</evidence>
<accession>A0A845EYE6</accession>
<comment type="function">
    <text evidence="6">Responsible for synthesis of pseudouridine from uracil.</text>
</comment>
<evidence type="ECO:0000256" key="5">
    <source>
        <dbReference type="PROSITE-ProRule" id="PRU00182"/>
    </source>
</evidence>
<dbReference type="GO" id="GO:0009982">
    <property type="term" value="F:pseudouridine synthase activity"/>
    <property type="evidence" value="ECO:0007669"/>
    <property type="project" value="InterPro"/>
</dbReference>
<gene>
    <name evidence="8" type="ORF">GLW07_09250</name>
</gene>
<dbReference type="AlphaFoldDB" id="A0A845EYE6"/>
<protein>
    <recommendedName>
        <fullName evidence="6">Pseudouridine synthase</fullName>
        <ecNumber evidence="6">5.4.99.-</ecNumber>
    </recommendedName>
</protein>
<evidence type="ECO:0000256" key="2">
    <source>
        <dbReference type="ARBA" id="ARBA00010876"/>
    </source>
</evidence>
<comment type="similarity">
    <text evidence="2 6">Belongs to the pseudouridine synthase RluA family.</text>
</comment>
<sequence>MLLEIKMNWTVLDKEAHMVLREFLLREKNISRSMLTDIKFKGGRLLVNGVHQNVRTVLNEGDVVEVVFPEEQISDTMYPQQLPLRVCYEDDHFLLINKQANLPTIPSRHSTASLAEGVLHYYKTSNLNRTIHAVNRLDRDTSGLVLFAKHRYAHDLLSRQQKNKEMKRSYLAFVHGELEEDGEVEAPIGRKDGSIIERTVRSDGQYALTKYQTVSRYNDFSLLRLSLQTGRTHQIRVHMAHIGHPLLGDDLYGGTKDLISRQALHSAELEFYHPFLQKKLRFEAELEEDMRELIKTK</sequence>
<dbReference type="RefSeq" id="WP_160919172.1">
    <property type="nucleotide sequence ID" value="NZ_WMEY01000003.1"/>
</dbReference>
<keyword evidence="3 6" id="KW-0413">Isomerase</keyword>
<proteinExistence type="inferred from homology"/>
<reference evidence="8 9" key="1">
    <citation type="submission" date="2019-11" db="EMBL/GenBank/DDBJ databases">
        <title>Genome sequences of 17 halophilic strains isolated from different environments.</title>
        <authorList>
            <person name="Furrow R.E."/>
        </authorList>
    </citation>
    <scope>NUCLEOTIDE SEQUENCE [LARGE SCALE GENOMIC DNA]</scope>
    <source>
        <strain evidence="8 9">22506_14_FS</strain>
    </source>
</reference>
<evidence type="ECO:0000256" key="3">
    <source>
        <dbReference type="ARBA" id="ARBA00023235"/>
    </source>
</evidence>
<dbReference type="PANTHER" id="PTHR21600">
    <property type="entry name" value="MITOCHONDRIAL RNA PSEUDOURIDINE SYNTHASE"/>
    <property type="match status" value="1"/>
</dbReference>
<dbReference type="EMBL" id="WMEY01000003">
    <property type="protein sequence ID" value="MYL63538.1"/>
    <property type="molecule type" value="Genomic_DNA"/>
</dbReference>
<dbReference type="InterPro" id="IPR050188">
    <property type="entry name" value="RluA_PseudoU_synthase"/>
</dbReference>
<dbReference type="EC" id="5.4.99.-" evidence="6"/>
<dbReference type="SUPFAM" id="SSF55120">
    <property type="entry name" value="Pseudouridine synthase"/>
    <property type="match status" value="1"/>
</dbReference>
<name>A0A845EYE6_9BACL</name>
<comment type="catalytic activity">
    <reaction evidence="1 6">
        <text>a uridine in RNA = a pseudouridine in RNA</text>
        <dbReference type="Rhea" id="RHEA:48348"/>
        <dbReference type="Rhea" id="RHEA-COMP:12068"/>
        <dbReference type="Rhea" id="RHEA-COMP:12069"/>
        <dbReference type="ChEBI" id="CHEBI:65314"/>
        <dbReference type="ChEBI" id="CHEBI:65315"/>
    </reaction>
</comment>
<evidence type="ECO:0000256" key="6">
    <source>
        <dbReference type="RuleBase" id="RU362028"/>
    </source>
</evidence>
<dbReference type="InterPro" id="IPR006225">
    <property type="entry name" value="PsdUridine_synth_RluC/D"/>
</dbReference>
<feature type="domain" description="Pseudouridine synthase RsuA/RluA-like" evidence="7">
    <location>
        <begin position="92"/>
        <end position="241"/>
    </location>
</feature>
<dbReference type="InterPro" id="IPR006224">
    <property type="entry name" value="PsdUridine_synth_RluA-like_CS"/>
</dbReference>
<dbReference type="InterPro" id="IPR020103">
    <property type="entry name" value="PsdUridine_synth_cat_dom_sf"/>
</dbReference>
<evidence type="ECO:0000259" key="7">
    <source>
        <dbReference type="Pfam" id="PF00849"/>
    </source>
</evidence>
<organism evidence="8 9">
    <name type="scientific">Guptibacillus hwajinpoensis</name>
    <dbReference type="NCBI Taxonomy" id="208199"/>
    <lineage>
        <taxon>Bacteria</taxon>
        <taxon>Bacillati</taxon>
        <taxon>Bacillota</taxon>
        <taxon>Bacilli</taxon>
        <taxon>Bacillales</taxon>
        <taxon>Guptibacillaceae</taxon>
        <taxon>Guptibacillus</taxon>
    </lineage>
</organism>
<dbReference type="GO" id="GO:0003723">
    <property type="term" value="F:RNA binding"/>
    <property type="evidence" value="ECO:0007669"/>
    <property type="project" value="UniProtKB-KW"/>
</dbReference>
<dbReference type="PROSITE" id="PS01129">
    <property type="entry name" value="PSI_RLU"/>
    <property type="match status" value="1"/>
</dbReference>
<dbReference type="CDD" id="cd02869">
    <property type="entry name" value="PseudoU_synth_RluA_like"/>
    <property type="match status" value="1"/>
</dbReference>
<dbReference type="Gene3D" id="3.30.2350.10">
    <property type="entry name" value="Pseudouridine synthase"/>
    <property type="match status" value="1"/>
</dbReference>
<dbReference type="Pfam" id="PF00849">
    <property type="entry name" value="PseudoU_synth_2"/>
    <property type="match status" value="1"/>
</dbReference>
<dbReference type="GO" id="GO:0140098">
    <property type="term" value="F:catalytic activity, acting on RNA"/>
    <property type="evidence" value="ECO:0007669"/>
    <property type="project" value="UniProtKB-ARBA"/>
</dbReference>
<keyword evidence="5" id="KW-0694">RNA-binding</keyword>
<dbReference type="NCBIfam" id="TIGR00005">
    <property type="entry name" value="rluA_subfam"/>
    <property type="match status" value="1"/>
</dbReference>
<evidence type="ECO:0000313" key="9">
    <source>
        <dbReference type="Proteomes" id="UP000447833"/>
    </source>
</evidence>
<evidence type="ECO:0000313" key="8">
    <source>
        <dbReference type="EMBL" id="MYL63538.1"/>
    </source>
</evidence>
<dbReference type="GO" id="GO:0000455">
    <property type="term" value="P:enzyme-directed rRNA pseudouridine synthesis"/>
    <property type="evidence" value="ECO:0007669"/>
    <property type="project" value="TreeGrafter"/>
</dbReference>
<dbReference type="PANTHER" id="PTHR21600:SF35">
    <property type="entry name" value="PSEUDOURIDINE SYNTHASE"/>
    <property type="match status" value="1"/>
</dbReference>
<dbReference type="PROSITE" id="PS50889">
    <property type="entry name" value="S4"/>
    <property type="match status" value="1"/>
</dbReference>
<feature type="active site" evidence="4">
    <location>
        <position position="138"/>
    </location>
</feature>
<evidence type="ECO:0000256" key="1">
    <source>
        <dbReference type="ARBA" id="ARBA00000073"/>
    </source>
</evidence>
<dbReference type="InterPro" id="IPR006145">
    <property type="entry name" value="PsdUridine_synth_RsuA/RluA"/>
</dbReference>
<comment type="caution">
    <text evidence="8">The sequence shown here is derived from an EMBL/GenBank/DDBJ whole genome shotgun (WGS) entry which is preliminary data.</text>
</comment>
<dbReference type="FunFam" id="3.30.2350.10:FF:000005">
    <property type="entry name" value="Pseudouridine synthase"/>
    <property type="match status" value="1"/>
</dbReference>